<dbReference type="eggNOG" id="COG4932">
    <property type="taxonomic scope" value="Bacteria"/>
</dbReference>
<evidence type="ECO:0000256" key="4">
    <source>
        <dbReference type="ARBA" id="ARBA00022525"/>
    </source>
</evidence>
<dbReference type="eggNOG" id="COG1357">
    <property type="taxonomic scope" value="Bacteria"/>
</dbReference>
<organism evidence="10 11">
    <name type="scientific">Fluviicola taffensis (strain DSM 16823 / NCIMB 13979 / RW262)</name>
    <dbReference type="NCBI Taxonomy" id="755732"/>
    <lineage>
        <taxon>Bacteria</taxon>
        <taxon>Pseudomonadati</taxon>
        <taxon>Bacteroidota</taxon>
        <taxon>Flavobacteriia</taxon>
        <taxon>Flavobacteriales</taxon>
        <taxon>Crocinitomicaceae</taxon>
        <taxon>Fluviicola</taxon>
    </lineage>
</organism>
<dbReference type="InterPro" id="IPR011050">
    <property type="entry name" value="Pectin_lyase_fold/virulence"/>
</dbReference>
<keyword evidence="6" id="KW-0472">Membrane</keyword>
<feature type="chain" id="PRO_5003278638" evidence="8">
    <location>
        <begin position="21"/>
        <end position="1208"/>
    </location>
</feature>
<dbReference type="InterPro" id="IPR003368">
    <property type="entry name" value="POMP_repeat"/>
</dbReference>
<keyword evidence="4" id="KW-0964">Secreted</keyword>
<dbReference type="RefSeq" id="WP_013686569.1">
    <property type="nucleotide sequence ID" value="NC_015321.1"/>
</dbReference>
<reference evidence="10 11" key="1">
    <citation type="journal article" date="2011" name="Stand. Genomic Sci.">
        <title>Complete genome sequence of the gliding freshwater bacterium Fluviicola taffensis type strain (RW262).</title>
        <authorList>
            <person name="Woyke T."/>
            <person name="Chertkov O."/>
            <person name="Lapidus A."/>
            <person name="Nolan M."/>
            <person name="Lucas S."/>
            <person name="Del Rio T.G."/>
            <person name="Tice H."/>
            <person name="Cheng J.F."/>
            <person name="Tapia R."/>
            <person name="Han C."/>
            <person name="Goodwin L."/>
            <person name="Pitluck S."/>
            <person name="Liolios K."/>
            <person name="Pagani I."/>
            <person name="Ivanova N."/>
            <person name="Huntemann M."/>
            <person name="Mavromatis K."/>
            <person name="Mikhailova N."/>
            <person name="Pati A."/>
            <person name="Chen A."/>
            <person name="Palaniappan K."/>
            <person name="Land M."/>
            <person name="Hauser L."/>
            <person name="Brambilla E.M."/>
            <person name="Rohde M."/>
            <person name="Mwirichia R."/>
            <person name="Sikorski J."/>
            <person name="Tindall B.J."/>
            <person name="Goker M."/>
            <person name="Bristow J."/>
            <person name="Eisen J.A."/>
            <person name="Markowitz V."/>
            <person name="Hugenholtz P."/>
            <person name="Klenk H.P."/>
            <person name="Kyrpides N.C."/>
        </authorList>
    </citation>
    <scope>NUCLEOTIDE SEQUENCE [LARGE SCALE GENOMIC DNA]</scope>
    <source>
        <strain evidence="11">DSM 16823 / RW262 / RW262</strain>
    </source>
</reference>
<feature type="domain" description="Secretion system C-terminal sorting" evidence="9">
    <location>
        <begin position="1137"/>
        <end position="1202"/>
    </location>
</feature>
<name>F2II90_FLUTR</name>
<feature type="signal peptide" evidence="8">
    <location>
        <begin position="1"/>
        <end position="20"/>
    </location>
</feature>
<dbReference type="KEGG" id="fte:Fluta_1811"/>
<sequence length="1208" mass="126590" precursor="true">MNRILYILALVFLFTHFSYAQQVHTVMNLNDSGLGSFRQLVDDATSGDTIRFSTNLLNTGSDTLVLESQITIDQNVTIIGLYNQNDTLYISGNNTNRLFLISAGLQVVTLDSLVLVNGRITGGNGGAIHASSPLTMTHCTLNGNSSFMTTVGDNFIYGGAIYTSSTLSLSFCALNGNSSTITSVGSNIISKGGAIYAQGLLIMNSCTLDGNSSISSSTWTAISGSPQFSYYSNSNGGAVYSVNGLIMNDCSLNDNSVSASTLSSYFLGSTKGGAVYSESSLTMNLCTLNGNTSLTSSSFSSYAPSSLGGAIYAAAALTMDSCILEGNSSTCSTTYGANSKGGAIYAVSSLTMTACAVINSSSLASSSYASSNYYFANASSGGAIYTESNIALIRCSINGNSSYSSTSSFNGNSSSKSKGGAIYASGLLEIDSCNFTNNLAKNAFNCANPDSYGGAIYAANNVVMNASVLNNNSINSLFTATNALANAYGGAIYVVFSLNMNKCTLNGNSCISRKSTGGAVFVGSILTMDSCILTNNIASSYYSARGGAIFANGRSKMKASTLANNSSTSTYTTNASYGGAIYNNGGLTVSTCLFRNNSVSSANTASGGGIYTGNVLLISNCELSNNTATSPTFSPINSSRAGAIYAVDTLTAGSCTIIDNFSHSNTSTADAIWVDGKISLSNTIVGSTSNRPQIPIQNSSATIPSVLVAYNSYVSKIDLSASNANFDGTDPTIDLRFADTSNNDFRLAPNSILVNSGANNLLQNDTLDVNYNGNTSEQLPIDLQGATRIMNGRVDIGAYEATSIGIDTIVCQLYISPSGLTKTVSEIFNDTIPTMNGADSIFTIYLIVGAPSSSTIDTTVCETYTSPSGNDTWTSSGTYMDTIPNFYGCDSVMTIHLTVNMATLSTIDTTVCGTYTSPSGNHIWTSSGIYMDTIPNTISCDSLITINLTVNMATLSTIDTAICGNYTSPSGNHNWTSSGTYMDTIPNFYGCDSVMTIHLINRTTLSTIDTAVCGTYTSPSGNHTWTSSGTYMDTIPNFYGCDSVITIHLIVKPIVDATTTLNNDLSITANTSNEVYQWINCIDSAFINNANEQIFVPLENGSYAVIVTNQEGCSATSDCVEIENLGLEDLFSNQIKLYPNPCVDGKLTIEGSVPILGITVLDINGMLLATPVNLMTGIIDVSSLATGHYFVRLITSQGIVNKLFSVIN</sequence>
<dbReference type="Proteomes" id="UP000007463">
    <property type="component" value="Chromosome"/>
</dbReference>
<keyword evidence="7" id="KW-0998">Cell outer membrane</keyword>
<evidence type="ECO:0000256" key="7">
    <source>
        <dbReference type="ARBA" id="ARBA00023237"/>
    </source>
</evidence>
<dbReference type="GO" id="GO:0005576">
    <property type="term" value="C:extracellular region"/>
    <property type="evidence" value="ECO:0007669"/>
    <property type="project" value="UniProtKB-SubCell"/>
</dbReference>
<dbReference type="HOGENOM" id="CLU_269991_0_0_10"/>
<comment type="subcellular location">
    <subcellularLocation>
        <location evidence="1">Cell envelope</location>
    </subcellularLocation>
    <subcellularLocation>
        <location evidence="2">Cell outer membrane</location>
    </subcellularLocation>
    <subcellularLocation>
        <location evidence="3">Secreted</location>
    </subcellularLocation>
</comment>
<dbReference type="SUPFAM" id="SSF51126">
    <property type="entry name" value="Pectin lyase-like"/>
    <property type="match status" value="1"/>
</dbReference>
<dbReference type="NCBIfam" id="TIGR04183">
    <property type="entry name" value="Por_Secre_tail"/>
    <property type="match status" value="1"/>
</dbReference>
<evidence type="ECO:0000256" key="6">
    <source>
        <dbReference type="ARBA" id="ARBA00023136"/>
    </source>
</evidence>
<dbReference type="GO" id="GO:0009279">
    <property type="term" value="C:cell outer membrane"/>
    <property type="evidence" value="ECO:0007669"/>
    <property type="project" value="UniProtKB-SubCell"/>
</dbReference>
<evidence type="ECO:0000259" key="9">
    <source>
        <dbReference type="Pfam" id="PF18962"/>
    </source>
</evidence>
<evidence type="ECO:0000256" key="1">
    <source>
        <dbReference type="ARBA" id="ARBA00004196"/>
    </source>
</evidence>
<dbReference type="Pfam" id="PF02415">
    <property type="entry name" value="Chlam_PMP"/>
    <property type="match status" value="1"/>
</dbReference>
<evidence type="ECO:0000256" key="3">
    <source>
        <dbReference type="ARBA" id="ARBA00004613"/>
    </source>
</evidence>
<dbReference type="STRING" id="755732.Fluta_1811"/>
<evidence type="ECO:0000313" key="10">
    <source>
        <dbReference type="EMBL" id="AEA43799.1"/>
    </source>
</evidence>
<evidence type="ECO:0000256" key="8">
    <source>
        <dbReference type="SAM" id="SignalP"/>
    </source>
</evidence>
<keyword evidence="11" id="KW-1185">Reference proteome</keyword>
<dbReference type="OrthoDB" id="8901262at2"/>
<evidence type="ECO:0000313" key="11">
    <source>
        <dbReference type="Proteomes" id="UP000007463"/>
    </source>
</evidence>
<gene>
    <name evidence="10" type="ordered locus">Fluta_1811</name>
</gene>
<dbReference type="NCBIfam" id="TIGR01376">
    <property type="entry name" value="POMP_repeat"/>
    <property type="match status" value="1"/>
</dbReference>
<accession>F2II90</accession>
<dbReference type="EMBL" id="CP002542">
    <property type="protein sequence ID" value="AEA43799.1"/>
    <property type="molecule type" value="Genomic_DNA"/>
</dbReference>
<dbReference type="AlphaFoldDB" id="F2II90"/>
<protein>
    <submittedName>
        <fullName evidence="10">Polymorphic outer membrane protein</fullName>
    </submittedName>
</protein>
<proteinExistence type="predicted"/>
<evidence type="ECO:0000256" key="2">
    <source>
        <dbReference type="ARBA" id="ARBA00004442"/>
    </source>
</evidence>
<keyword evidence="5 8" id="KW-0732">Signal</keyword>
<dbReference type="Pfam" id="PF18962">
    <property type="entry name" value="Por_Secre_tail"/>
    <property type="match status" value="1"/>
</dbReference>
<evidence type="ECO:0000256" key="5">
    <source>
        <dbReference type="ARBA" id="ARBA00022729"/>
    </source>
</evidence>
<reference evidence="11" key="2">
    <citation type="submission" date="2011-02" db="EMBL/GenBank/DDBJ databases">
        <title>The complete genome of Fluviicola taffensis DSM 16823.</title>
        <authorList>
            <consortium name="US DOE Joint Genome Institute (JGI-PGF)"/>
            <person name="Lucas S."/>
            <person name="Copeland A."/>
            <person name="Lapidus A."/>
            <person name="Bruce D."/>
            <person name="Goodwin L."/>
            <person name="Pitluck S."/>
            <person name="Kyrpides N."/>
            <person name="Mavromatis K."/>
            <person name="Ivanova N."/>
            <person name="Mikhailova N."/>
            <person name="Pagani I."/>
            <person name="Chertkov O."/>
            <person name="Detter J.C."/>
            <person name="Han C."/>
            <person name="Tapia R."/>
            <person name="Land M."/>
            <person name="Hauser L."/>
            <person name="Markowitz V."/>
            <person name="Cheng J.-F."/>
            <person name="Hugenholtz P."/>
            <person name="Woyke T."/>
            <person name="Wu D."/>
            <person name="Tindall B."/>
            <person name="Pomrenke H.G."/>
            <person name="Brambilla E."/>
            <person name="Klenk H.-P."/>
            <person name="Eisen J.A."/>
        </authorList>
    </citation>
    <scope>NUCLEOTIDE SEQUENCE [LARGE SCALE GENOMIC DNA]</scope>
    <source>
        <strain evidence="11">DSM 16823 / RW262 / RW262</strain>
    </source>
</reference>
<dbReference type="InterPro" id="IPR026444">
    <property type="entry name" value="Secre_tail"/>
</dbReference>